<dbReference type="Pfam" id="PF19097">
    <property type="entry name" value="Snu56_snRNP"/>
    <property type="match status" value="1"/>
</dbReference>
<dbReference type="RefSeq" id="NP_982833.1">
    <property type="nucleotide sequence ID" value="NM_208186.1"/>
</dbReference>
<proteinExistence type="predicted"/>
<dbReference type="GO" id="GO:0003729">
    <property type="term" value="F:mRNA binding"/>
    <property type="evidence" value="ECO:0007669"/>
    <property type="project" value="InterPro"/>
</dbReference>
<evidence type="ECO:0000313" key="3">
    <source>
        <dbReference type="Proteomes" id="UP000000591"/>
    </source>
</evidence>
<gene>
    <name evidence="2" type="ORF">AGOS_ABL114W</name>
</gene>
<keyword evidence="3" id="KW-1185">Reference proteome</keyword>
<reference evidence="2 3" key="1">
    <citation type="journal article" date="2004" name="Science">
        <title>The Ashbya gossypii genome as a tool for mapping the ancient Saccharomyces cerevisiae genome.</title>
        <authorList>
            <person name="Dietrich F.S."/>
            <person name="Voegeli S."/>
            <person name="Brachat S."/>
            <person name="Lerch A."/>
            <person name="Gates K."/>
            <person name="Steiner S."/>
            <person name="Mohr C."/>
            <person name="Pohlmann R."/>
            <person name="Luedi P."/>
            <person name="Choi S."/>
            <person name="Wing R.A."/>
            <person name="Flavier A."/>
            <person name="Gaffney T.D."/>
            <person name="Philippsen P."/>
        </authorList>
    </citation>
    <scope>NUCLEOTIDE SEQUENCE [LARGE SCALE GENOMIC DNA]</scope>
    <source>
        <strain evidence="3">ATCC 10895 / CBS 109.51 / FGSC 9923 / NRRL Y-1056</strain>
    </source>
</reference>
<organism evidence="2 3">
    <name type="scientific">Eremothecium gossypii (strain ATCC 10895 / CBS 109.51 / FGSC 9923 / NRRL Y-1056)</name>
    <name type="common">Yeast</name>
    <name type="synonym">Ashbya gossypii</name>
    <dbReference type="NCBI Taxonomy" id="284811"/>
    <lineage>
        <taxon>Eukaryota</taxon>
        <taxon>Fungi</taxon>
        <taxon>Dikarya</taxon>
        <taxon>Ascomycota</taxon>
        <taxon>Saccharomycotina</taxon>
        <taxon>Saccharomycetes</taxon>
        <taxon>Saccharomycetales</taxon>
        <taxon>Saccharomycetaceae</taxon>
        <taxon>Eremothecium</taxon>
    </lineage>
</organism>
<dbReference type="FunCoup" id="Q75DY7">
    <property type="interactions" value="178"/>
</dbReference>
<feature type="region of interest" description="Disordered" evidence="1">
    <location>
        <begin position="1"/>
        <end position="24"/>
    </location>
</feature>
<dbReference type="GO" id="GO:0000398">
    <property type="term" value="P:mRNA splicing, via spliceosome"/>
    <property type="evidence" value="ECO:0007669"/>
    <property type="project" value="InterPro"/>
</dbReference>
<evidence type="ECO:0000256" key="1">
    <source>
        <dbReference type="SAM" id="MobiDB-lite"/>
    </source>
</evidence>
<dbReference type="eggNOG" id="ENOG502R3P5">
    <property type="taxonomic scope" value="Eukaryota"/>
</dbReference>
<reference evidence="3" key="2">
    <citation type="journal article" date="2013" name="G3 (Bethesda)">
        <title>Genomes of Ashbya fungi isolated from insects reveal four mating-type loci, numerous translocations, lack of transposons, and distinct gene duplications.</title>
        <authorList>
            <person name="Dietrich F.S."/>
            <person name="Voegeli S."/>
            <person name="Kuo S."/>
            <person name="Philippsen P."/>
        </authorList>
    </citation>
    <scope>GENOME REANNOTATION</scope>
    <source>
        <strain evidence="3">ATCC 10895 / CBS 109.51 / FGSC 9923 / NRRL Y-1056</strain>
    </source>
</reference>
<protein>
    <submittedName>
        <fullName evidence="2">ABL114Wp</fullName>
    </submittedName>
</protein>
<name>Q75DY7_EREGS</name>
<accession>Q75DY7</accession>
<dbReference type="EMBL" id="AE016815">
    <property type="protein sequence ID" value="AAS50657.1"/>
    <property type="molecule type" value="Genomic_DNA"/>
</dbReference>
<dbReference type="OrthoDB" id="4034976at2759"/>
<dbReference type="STRING" id="284811.Q75DY7"/>
<dbReference type="InterPro" id="IPR043954">
    <property type="entry name" value="Snu56_snRNP"/>
</dbReference>
<sequence>MQSRKRARGPLPQQGLQKKQKYAGEATANTQNIWKCLPRLSEHEMDIDNAIKHSRLFIRLSLEEQKHLRTIITAINDVIDAEKYAFHTHSIELKNFHITDCCVLLAFIMINLNKLRRGLGGTDYCSITKPFYLRCSVYIHRTCQVVQMPTANKKTTFRRQLVRLPAVSAFKQVEFQSADLKDLMQGILQQVSAWRFRPSPTYLHRDFAAGLILQREQVAKELAPMSVVTSLIDMGLVMPQNKAAIEQTQRALEEHGQRLLLHNEQVTVAAVDEAKPQTTDSKPSRYSGLPTKGPNSRYQGAPARASPHGAFQDRKQNPGFLSMKDITEYCIATIKATMEIVASKSAYQITRVYVKCPKSCVDVLYQKLADLRTESSCNIVVLNIQTVHESTSWFDTLNMERHTTTVPPPSTLRVISIGGIGENCKKALLLLQKFLEEYVLAS</sequence>
<dbReference type="OMA" id="WKNLDRI"/>
<dbReference type="AlphaFoldDB" id="Q75DY7"/>
<dbReference type="InParanoid" id="Q75DY7"/>
<dbReference type="HOGENOM" id="CLU_554561_0_0_1"/>
<dbReference type="Proteomes" id="UP000000591">
    <property type="component" value="Chromosome II"/>
</dbReference>
<evidence type="ECO:0000313" key="2">
    <source>
        <dbReference type="EMBL" id="AAS50657.1"/>
    </source>
</evidence>
<dbReference type="KEGG" id="ago:AGOS_ABL114W"/>
<dbReference type="GeneID" id="4618913"/>
<feature type="region of interest" description="Disordered" evidence="1">
    <location>
        <begin position="273"/>
        <end position="316"/>
    </location>
</feature>